<name>W7THI8_9STRA</name>
<reference evidence="1 2" key="1">
    <citation type="journal article" date="2014" name="Mol. Plant">
        <title>Chromosome Scale Genome Assembly and Transcriptome Profiling of Nannochloropsis gaditana in Nitrogen Depletion.</title>
        <authorList>
            <person name="Corteggiani Carpinelli E."/>
            <person name="Telatin A."/>
            <person name="Vitulo N."/>
            <person name="Forcato C."/>
            <person name="D'Angelo M."/>
            <person name="Schiavon R."/>
            <person name="Vezzi A."/>
            <person name="Giacometti G.M."/>
            <person name="Morosinotto T."/>
            <person name="Valle G."/>
        </authorList>
    </citation>
    <scope>NUCLEOTIDE SEQUENCE [LARGE SCALE GENOMIC DNA]</scope>
    <source>
        <strain evidence="1 2">B-31</strain>
    </source>
</reference>
<proteinExistence type="predicted"/>
<comment type="caution">
    <text evidence="1">The sequence shown here is derived from an EMBL/GenBank/DDBJ whole genome shotgun (WGS) entry which is preliminary data.</text>
</comment>
<protein>
    <submittedName>
        <fullName evidence="1">Uncharacterized protein</fullName>
    </submittedName>
</protein>
<evidence type="ECO:0000313" key="1">
    <source>
        <dbReference type="EMBL" id="EWM22968.1"/>
    </source>
</evidence>
<sequence>MHRKGRGLLVKIRLDRLFTKYGTNLKRTKIRKLCIRRGKCLYKEKSLSLSQFATIRDFLRGDRESL</sequence>
<organism evidence="1 2">
    <name type="scientific">Nannochloropsis gaditana</name>
    <dbReference type="NCBI Taxonomy" id="72520"/>
    <lineage>
        <taxon>Eukaryota</taxon>
        <taxon>Sar</taxon>
        <taxon>Stramenopiles</taxon>
        <taxon>Ochrophyta</taxon>
        <taxon>Eustigmatophyceae</taxon>
        <taxon>Eustigmatales</taxon>
        <taxon>Monodopsidaceae</taxon>
        <taxon>Nannochloropsis</taxon>
    </lineage>
</organism>
<dbReference type="EMBL" id="AZIL01001964">
    <property type="protein sequence ID" value="EWM22968.1"/>
    <property type="molecule type" value="Genomic_DNA"/>
</dbReference>
<keyword evidence="2" id="KW-1185">Reference proteome</keyword>
<accession>W7THI8</accession>
<dbReference type="AlphaFoldDB" id="W7THI8"/>
<dbReference type="Proteomes" id="UP000019335">
    <property type="component" value="Chromosome 19"/>
</dbReference>
<evidence type="ECO:0000313" key="2">
    <source>
        <dbReference type="Proteomes" id="UP000019335"/>
    </source>
</evidence>
<gene>
    <name evidence="1" type="ORF">Naga_100102g12</name>
</gene>